<evidence type="ECO:0000256" key="2">
    <source>
        <dbReference type="ARBA" id="ARBA00022840"/>
    </source>
</evidence>
<dbReference type="Proteomes" id="UP000031121">
    <property type="component" value="Chromosome"/>
</dbReference>
<dbReference type="HOGENOM" id="CLU_000604_36_0_11"/>
<feature type="coiled-coil region" evidence="3">
    <location>
        <begin position="543"/>
        <end position="602"/>
    </location>
</feature>
<dbReference type="PROSITE" id="PS50893">
    <property type="entry name" value="ABC_TRANSPORTER_2"/>
    <property type="match status" value="2"/>
</dbReference>
<feature type="compositionally biased region" description="Low complexity" evidence="4">
    <location>
        <begin position="511"/>
        <end position="528"/>
    </location>
</feature>
<feature type="region of interest" description="Disordered" evidence="4">
    <location>
        <begin position="502"/>
        <end position="533"/>
    </location>
</feature>
<dbReference type="CDD" id="cd03221">
    <property type="entry name" value="ABCF_EF-3"/>
    <property type="match status" value="2"/>
</dbReference>
<dbReference type="STRING" id="1531429.JI75_07505"/>
<protein>
    <submittedName>
        <fullName evidence="6">ABC transporter ATPase</fullName>
    </submittedName>
</protein>
<feature type="domain" description="ABC transporter" evidence="5">
    <location>
        <begin position="287"/>
        <end position="506"/>
    </location>
</feature>
<dbReference type="PANTHER" id="PTHR42855">
    <property type="entry name" value="ABC TRANSPORTER ATP-BINDING SUBUNIT"/>
    <property type="match status" value="1"/>
</dbReference>
<accession>A0A0A8BBL4</accession>
<dbReference type="PANTHER" id="PTHR42855:SF1">
    <property type="entry name" value="ABC TRANSPORTER DOMAIN-CONTAINING PROTEIN"/>
    <property type="match status" value="1"/>
</dbReference>
<dbReference type="InterPro" id="IPR027417">
    <property type="entry name" value="P-loop_NTPase"/>
</dbReference>
<dbReference type="SMART" id="SM00382">
    <property type="entry name" value="AAA"/>
    <property type="match status" value="2"/>
</dbReference>
<reference evidence="6 7" key="2">
    <citation type="journal article" date="2015" name="Genome Announc.">
        <title>Complete Genome Sequence of Coriobacteriaceae Strain 68-1-3, a Novel Mucus-Degrading Isolate from the Swine Intestinal Tract.</title>
        <authorList>
            <person name="Looft T."/>
            <person name="Bayles D.O."/>
            <person name="Alt D.P."/>
            <person name="Stanton T.B."/>
        </authorList>
    </citation>
    <scope>NUCLEOTIDE SEQUENCE [LARGE SCALE GENOMIC DNA]</scope>
    <source>
        <strain evidence="6 7">68-1-3</strain>
    </source>
</reference>
<keyword evidence="1" id="KW-0547">Nucleotide-binding</keyword>
<dbReference type="InterPro" id="IPR051309">
    <property type="entry name" value="ABCF_ATPase"/>
</dbReference>
<dbReference type="GO" id="GO:0005524">
    <property type="term" value="F:ATP binding"/>
    <property type="evidence" value="ECO:0007669"/>
    <property type="project" value="UniProtKB-KW"/>
</dbReference>
<dbReference type="PROSITE" id="PS00211">
    <property type="entry name" value="ABC_TRANSPORTER_1"/>
    <property type="match status" value="1"/>
</dbReference>
<evidence type="ECO:0000313" key="6">
    <source>
        <dbReference type="EMBL" id="AJC12532.1"/>
    </source>
</evidence>
<dbReference type="AlphaFoldDB" id="A0A0A8BBL4"/>
<dbReference type="InterPro" id="IPR037118">
    <property type="entry name" value="Val-tRNA_synth_C_sf"/>
</dbReference>
<dbReference type="RefSeq" id="WP_039689922.1">
    <property type="nucleotide sequence ID" value="NZ_CP009302.1"/>
</dbReference>
<organism evidence="6 7">
    <name type="scientific">Berryella intestinalis</name>
    <dbReference type="NCBI Taxonomy" id="1531429"/>
    <lineage>
        <taxon>Bacteria</taxon>
        <taxon>Bacillati</taxon>
        <taxon>Actinomycetota</taxon>
        <taxon>Coriobacteriia</taxon>
        <taxon>Eggerthellales</taxon>
        <taxon>Eggerthellaceae</taxon>
        <taxon>Berryella</taxon>
    </lineage>
</organism>
<evidence type="ECO:0000313" key="7">
    <source>
        <dbReference type="Proteomes" id="UP000031121"/>
    </source>
</evidence>
<sequence length="605" mass="66910">MAFLLGCEKVGLEFPTKTVFESVSLGVDEGARVGIVGRNGDGKSMLLSLLAGAVDPDAGRVVRTRGVTVGLLSQTDELSDDDTVHHAIVGDRPEYEWAASPTIRSIIGGLAGDIPWEGRVGDLSGGQRRRVDLARLLVGDWDVLMLDEPTNHLDVRAIAWLADHLKHRWKEGQGALLVVTHDRWFLDEVCLNMWEVHDRIVEPFEGGFSAYIMQRVERDRVAAVMEERRQNKLRRELAWLSRGARARSTKPKFHVAAAQALIADVPPLRNEIELKRMAVARLGKEVIDFKGVSVSFGDRRVLDDITWIIGPGDRIGLVGCNGAGKTTLLRTLQGLQQPSAGRVKIGKTVRFAVLSQHLDELTSFGSDRVRVVIGRYHTRVMLDGKEQTPAQLLERLGFTKSDLNEPVCDLSGGQKRRLALMLILLDEPNVLILDEPGNDLDVDMLASVEDLLDGWPGTLVLVTHDRYLMERVTDDQYALIGGRLRHLPGGVGEYLALADEEESAMRERAGSHQPAHPASASPAAPARSKGLSNAEERALKKLVLSLDRKMSTARKKIDELQASMFEVDPTDFVGLGEVQSRIDEVRAQLEEYELEWLEASEKLEG</sequence>
<dbReference type="SUPFAM" id="SSF52540">
    <property type="entry name" value="P-loop containing nucleoside triphosphate hydrolases"/>
    <property type="match status" value="2"/>
</dbReference>
<dbReference type="GO" id="GO:0016887">
    <property type="term" value="F:ATP hydrolysis activity"/>
    <property type="evidence" value="ECO:0007669"/>
    <property type="project" value="InterPro"/>
</dbReference>
<reference evidence="7" key="1">
    <citation type="submission" date="2014-08" db="EMBL/GenBank/DDBJ databases">
        <title>Coriobacteriaceae sp. complete genome.</title>
        <authorList>
            <person name="Looft T."/>
            <person name="Bayles D.O."/>
            <person name="Stanton T.B."/>
        </authorList>
    </citation>
    <scope>NUCLEOTIDE SEQUENCE [LARGE SCALE GENOMIC DNA]</scope>
    <source>
        <strain evidence="7">68-1-3</strain>
    </source>
</reference>
<dbReference type="EMBL" id="CP009302">
    <property type="protein sequence ID" value="AJC12532.1"/>
    <property type="molecule type" value="Genomic_DNA"/>
</dbReference>
<dbReference type="Pfam" id="PF00005">
    <property type="entry name" value="ABC_tran"/>
    <property type="match status" value="2"/>
</dbReference>
<evidence type="ECO:0000259" key="5">
    <source>
        <dbReference type="PROSITE" id="PS50893"/>
    </source>
</evidence>
<keyword evidence="7" id="KW-1185">Reference proteome</keyword>
<dbReference type="InterPro" id="IPR017871">
    <property type="entry name" value="ABC_transporter-like_CS"/>
</dbReference>
<evidence type="ECO:0000256" key="3">
    <source>
        <dbReference type="SAM" id="Coils"/>
    </source>
</evidence>
<feature type="domain" description="ABC transporter" evidence="5">
    <location>
        <begin position="5"/>
        <end position="230"/>
    </location>
</feature>
<evidence type="ECO:0000256" key="4">
    <source>
        <dbReference type="SAM" id="MobiDB-lite"/>
    </source>
</evidence>
<gene>
    <name evidence="6" type="ORF">JI75_07505</name>
</gene>
<keyword evidence="2" id="KW-0067">ATP-binding</keyword>
<dbReference type="OrthoDB" id="3239744at2"/>
<dbReference type="KEGG" id="cbac:JI75_07505"/>
<name>A0A0A8BBL4_9ACTN</name>
<dbReference type="Gene3D" id="3.40.50.300">
    <property type="entry name" value="P-loop containing nucleotide triphosphate hydrolases"/>
    <property type="match status" value="2"/>
</dbReference>
<keyword evidence="3" id="KW-0175">Coiled coil</keyword>
<proteinExistence type="predicted"/>
<evidence type="ECO:0000256" key="1">
    <source>
        <dbReference type="ARBA" id="ARBA00022741"/>
    </source>
</evidence>
<dbReference type="Gene3D" id="1.10.287.380">
    <property type="entry name" value="Valyl-tRNA synthetase, C-terminal domain"/>
    <property type="match status" value="1"/>
</dbReference>
<dbReference type="InterPro" id="IPR003439">
    <property type="entry name" value="ABC_transporter-like_ATP-bd"/>
</dbReference>
<dbReference type="InterPro" id="IPR003593">
    <property type="entry name" value="AAA+_ATPase"/>
</dbReference>